<evidence type="ECO:0000259" key="1">
    <source>
        <dbReference type="Pfam" id="PF00899"/>
    </source>
</evidence>
<dbReference type="GO" id="GO:0008641">
    <property type="term" value="F:ubiquitin-like modifier activating enzyme activity"/>
    <property type="evidence" value="ECO:0007669"/>
    <property type="project" value="InterPro"/>
</dbReference>
<dbReference type="Gene3D" id="3.40.50.720">
    <property type="entry name" value="NAD(P)-binding Rossmann-like Domain"/>
    <property type="match status" value="1"/>
</dbReference>
<dbReference type="Proteomes" id="UP000885832">
    <property type="component" value="Unassembled WGS sequence"/>
</dbReference>
<dbReference type="EMBL" id="DRNF01000210">
    <property type="protein sequence ID" value="HHJ80645.1"/>
    <property type="molecule type" value="Genomic_DNA"/>
</dbReference>
<accession>A0A832N581</accession>
<protein>
    <recommendedName>
        <fullName evidence="1">THIF-type NAD/FAD binding fold domain-containing protein</fullName>
    </recommendedName>
</protein>
<dbReference type="InterPro" id="IPR045886">
    <property type="entry name" value="ThiF/MoeB/HesA"/>
</dbReference>
<dbReference type="InterPro" id="IPR035985">
    <property type="entry name" value="Ubiquitin-activating_enz"/>
</dbReference>
<feature type="non-terminal residue" evidence="2">
    <location>
        <position position="56"/>
    </location>
</feature>
<dbReference type="GO" id="GO:0061503">
    <property type="term" value="F:tRNA threonylcarbamoyladenosine dehydratase"/>
    <property type="evidence" value="ECO:0007669"/>
    <property type="project" value="TreeGrafter"/>
</dbReference>
<feature type="domain" description="THIF-type NAD/FAD binding fold" evidence="1">
    <location>
        <begin position="16"/>
        <end position="56"/>
    </location>
</feature>
<name>A0A832N581_9GAMM</name>
<dbReference type="SUPFAM" id="SSF69572">
    <property type="entry name" value="Activating enzymes of the ubiquitin-like proteins"/>
    <property type="match status" value="1"/>
</dbReference>
<proteinExistence type="predicted"/>
<dbReference type="GO" id="GO:0061504">
    <property type="term" value="P:cyclic threonylcarbamoyladenosine biosynthetic process"/>
    <property type="evidence" value="ECO:0007669"/>
    <property type="project" value="TreeGrafter"/>
</dbReference>
<dbReference type="PANTHER" id="PTHR43267">
    <property type="entry name" value="TRNA THREONYLCARBAMOYLADENOSINE DEHYDRATASE"/>
    <property type="match status" value="1"/>
</dbReference>
<gene>
    <name evidence="2" type="ORF">ENJ65_03325</name>
</gene>
<evidence type="ECO:0000313" key="2">
    <source>
        <dbReference type="EMBL" id="HHJ80645.1"/>
    </source>
</evidence>
<dbReference type="InterPro" id="IPR000594">
    <property type="entry name" value="ThiF_NAD_FAD-bd"/>
</dbReference>
<dbReference type="PANTHER" id="PTHR43267:SF1">
    <property type="entry name" value="TRNA THREONYLCARBAMOYLADENOSINE DEHYDRATASE"/>
    <property type="match status" value="1"/>
</dbReference>
<reference evidence="2" key="1">
    <citation type="journal article" date="2020" name="mSystems">
        <title>Genome- and Community-Level Interaction Insights into Carbon Utilization and Element Cycling Functions of Hydrothermarchaeota in Hydrothermal Sediment.</title>
        <authorList>
            <person name="Zhou Z."/>
            <person name="Liu Y."/>
            <person name="Xu W."/>
            <person name="Pan J."/>
            <person name="Luo Z.H."/>
            <person name="Li M."/>
        </authorList>
    </citation>
    <scope>NUCLEOTIDE SEQUENCE [LARGE SCALE GENOMIC DNA]</scope>
    <source>
        <strain evidence="2">HyVt-505</strain>
    </source>
</reference>
<dbReference type="AlphaFoldDB" id="A0A832N581"/>
<comment type="caution">
    <text evidence="2">The sequence shown here is derived from an EMBL/GenBank/DDBJ whole genome shotgun (WGS) entry which is preliminary data.</text>
</comment>
<organism evidence="2">
    <name type="scientific">Candidatus Tenderia electrophaga</name>
    <dbReference type="NCBI Taxonomy" id="1748243"/>
    <lineage>
        <taxon>Bacteria</taxon>
        <taxon>Pseudomonadati</taxon>
        <taxon>Pseudomonadota</taxon>
        <taxon>Gammaproteobacteria</taxon>
        <taxon>Candidatus Tenderiales</taxon>
        <taxon>Candidatus Tenderiaceae</taxon>
        <taxon>Candidatus Tenderia</taxon>
    </lineage>
</organism>
<dbReference type="Pfam" id="PF00899">
    <property type="entry name" value="ThiF"/>
    <property type="match status" value="1"/>
</dbReference>
<sequence length="56" mass="5949">MSSDDYSQRFGGIQRLYGTAAADVLREMHIFVAGVGGVGSWVVEALARTGVGKLTF</sequence>